<feature type="transmembrane region" description="Helical" evidence="2">
    <location>
        <begin position="409"/>
        <end position="430"/>
    </location>
</feature>
<dbReference type="Proteomes" id="UP000244335">
    <property type="component" value="Unassembled WGS sequence"/>
</dbReference>
<sequence>MALHTQTYVGSVTEQAAAGRWRRVVVPAAFVLMFATAGAILPSAFLSSPSAGYVSHAVVRVSAPGGNPVDTGRVAASMQQSLLSPVSLTLAISELKLKAGDVTGIVEEGRLAMLANLLSGDVQPATPVNAIEDALRQSVKITSASRTDIDVAVTAATPKAAERIVDYLARQVVKGVGGDHAEPALQAVEKARTALDAAEGALTGFQMRHGNDIVSRIQGLQQSLHEADATIVALGEKEHDLAQAVTKVSAMKTDDVLTKALPPLPVFEALAPVRDNYTTAKLALDDVNVDHGPKHPRTIAAQGAVDAARSAAMPALRRALDGAKAELKDVAATLDAETREKGAVEEQLRAMGNAPEELAKLETALEKARREYLAASEKAGPFAAPTVTAAIAKPASPAVLQEEGILPQMIPGAMAAGGALVGMLLALFLISFRRTETQDQVGAAIQMAIEAETAFEAAPAKVEAHDERFEIEPDIFHDLVEDDVEPVYASERYDVTEDDIWEDDLHDEPANDIPLDERVRQVLLANRVRYAETAQREDGFRLPPLLAAALEGKADHAQAETDELRTLRQELASLKQRLNGFVEDDMRRRG</sequence>
<protein>
    <recommendedName>
        <fullName evidence="5">Succinoglycan biosynthesis transport protein</fullName>
    </recommendedName>
</protein>
<keyword evidence="2" id="KW-0472">Membrane</keyword>
<evidence type="ECO:0000256" key="2">
    <source>
        <dbReference type="SAM" id="Phobius"/>
    </source>
</evidence>
<proteinExistence type="predicted"/>
<feature type="coiled-coil region" evidence="1">
    <location>
        <begin position="547"/>
        <end position="584"/>
    </location>
</feature>
<reference evidence="3 4" key="1">
    <citation type="submission" date="2018-04" db="EMBL/GenBank/DDBJ databases">
        <authorList>
            <person name="Hagen T."/>
        </authorList>
    </citation>
    <scope>NUCLEOTIDE SEQUENCE [LARGE SCALE GENOMIC DNA]</scope>
    <source>
        <strain evidence="3 4">TPD7009</strain>
    </source>
</reference>
<dbReference type="EMBL" id="QDFR01000003">
    <property type="protein sequence ID" value="PVE54143.1"/>
    <property type="molecule type" value="Genomic_DNA"/>
</dbReference>
<organism evidence="3 4">
    <name type="scientific">Rhizobium rhizogenes</name>
    <name type="common">Agrobacterium rhizogenes</name>
    <dbReference type="NCBI Taxonomy" id="359"/>
    <lineage>
        <taxon>Bacteria</taxon>
        <taxon>Pseudomonadati</taxon>
        <taxon>Pseudomonadota</taxon>
        <taxon>Alphaproteobacteria</taxon>
        <taxon>Hyphomicrobiales</taxon>
        <taxon>Rhizobiaceae</taxon>
        <taxon>Rhizobium/Agrobacterium group</taxon>
        <taxon>Rhizobium</taxon>
    </lineage>
</organism>
<evidence type="ECO:0000313" key="4">
    <source>
        <dbReference type="Proteomes" id="UP000244335"/>
    </source>
</evidence>
<keyword evidence="2" id="KW-0812">Transmembrane</keyword>
<keyword evidence="1" id="KW-0175">Coiled coil</keyword>
<keyword evidence="2" id="KW-1133">Transmembrane helix</keyword>
<evidence type="ECO:0008006" key="5">
    <source>
        <dbReference type="Google" id="ProtNLM"/>
    </source>
</evidence>
<feature type="coiled-coil region" evidence="1">
    <location>
        <begin position="320"/>
        <end position="378"/>
    </location>
</feature>
<name>A0AA92C374_RHIRH</name>
<comment type="caution">
    <text evidence="3">The sequence shown here is derived from an EMBL/GenBank/DDBJ whole genome shotgun (WGS) entry which is preliminary data.</text>
</comment>
<evidence type="ECO:0000256" key="1">
    <source>
        <dbReference type="SAM" id="Coils"/>
    </source>
</evidence>
<dbReference type="AlphaFoldDB" id="A0AA92C374"/>
<accession>A0AA92C374</accession>
<feature type="transmembrane region" description="Helical" evidence="2">
    <location>
        <begin position="24"/>
        <end position="46"/>
    </location>
</feature>
<gene>
    <name evidence="3" type="ORF">DC430_12980</name>
</gene>
<dbReference type="RefSeq" id="WP_116493172.1">
    <property type="nucleotide sequence ID" value="NZ_QDFR01000003.1"/>
</dbReference>
<evidence type="ECO:0000313" key="3">
    <source>
        <dbReference type="EMBL" id="PVE54143.1"/>
    </source>
</evidence>